<keyword evidence="6" id="KW-1185">Reference proteome</keyword>
<dbReference type="RefSeq" id="WP_227020641.1">
    <property type="nucleotide sequence ID" value="NZ_JAGSND010000034.1"/>
</dbReference>
<keyword evidence="3" id="KW-0804">Transcription</keyword>
<dbReference type="PANTHER" id="PTHR30363">
    <property type="entry name" value="HTH-TYPE TRANSCRIPTIONAL REGULATOR SRLR-RELATED"/>
    <property type="match status" value="1"/>
</dbReference>
<evidence type="ECO:0000259" key="4">
    <source>
        <dbReference type="PROSITE" id="PS51000"/>
    </source>
</evidence>
<reference evidence="5" key="2">
    <citation type="submission" date="2021-04" db="EMBL/GenBank/DDBJ databases">
        <authorList>
            <person name="Liu J."/>
        </authorList>
    </citation>
    <scope>NUCLEOTIDE SEQUENCE</scope>
    <source>
        <strain evidence="5">BAD-6</strain>
    </source>
</reference>
<dbReference type="Pfam" id="PF08220">
    <property type="entry name" value="HTH_DeoR"/>
    <property type="match status" value="1"/>
</dbReference>
<dbReference type="InterPro" id="IPR018356">
    <property type="entry name" value="Tscrpt_reg_HTH_DeoR_CS"/>
</dbReference>
<evidence type="ECO:0000313" key="5">
    <source>
        <dbReference type="EMBL" id="MBR0600560.1"/>
    </source>
</evidence>
<dbReference type="InterPro" id="IPR014036">
    <property type="entry name" value="DeoR-like_C"/>
</dbReference>
<dbReference type="SUPFAM" id="SSF46785">
    <property type="entry name" value="Winged helix' DNA-binding domain"/>
    <property type="match status" value="1"/>
</dbReference>
<dbReference type="PROSITE" id="PS00894">
    <property type="entry name" value="HTH_DEOR_1"/>
    <property type="match status" value="1"/>
</dbReference>
<dbReference type="Pfam" id="PF00455">
    <property type="entry name" value="DeoRC"/>
    <property type="match status" value="1"/>
</dbReference>
<dbReference type="GO" id="GO:0003677">
    <property type="term" value="F:DNA binding"/>
    <property type="evidence" value="ECO:0007669"/>
    <property type="project" value="UniProtKB-KW"/>
</dbReference>
<dbReference type="PRINTS" id="PR00037">
    <property type="entry name" value="HTHLACR"/>
</dbReference>
<dbReference type="PANTHER" id="PTHR30363:SF60">
    <property type="entry name" value="HTH-TYPE TRANSCRIPTIONAL REGULATOR IOLR"/>
    <property type="match status" value="1"/>
</dbReference>
<keyword evidence="1" id="KW-0805">Transcription regulation</keyword>
<dbReference type="SUPFAM" id="SSF100950">
    <property type="entry name" value="NagB/RpiA/CoA transferase-like"/>
    <property type="match status" value="1"/>
</dbReference>
<evidence type="ECO:0000256" key="1">
    <source>
        <dbReference type="ARBA" id="ARBA00023015"/>
    </source>
</evidence>
<dbReference type="InterPro" id="IPR037171">
    <property type="entry name" value="NagB/RpiA_transferase-like"/>
</dbReference>
<comment type="caution">
    <text evidence="5">The sequence shown here is derived from an EMBL/GenBank/DDBJ whole genome shotgun (WGS) entry which is preliminary data.</text>
</comment>
<dbReference type="GO" id="GO:0003700">
    <property type="term" value="F:DNA-binding transcription factor activity"/>
    <property type="evidence" value="ECO:0007669"/>
    <property type="project" value="InterPro"/>
</dbReference>
<feature type="domain" description="HTH deoR-type" evidence="4">
    <location>
        <begin position="2"/>
        <end position="57"/>
    </location>
</feature>
<gene>
    <name evidence="5" type="ORF">KCX82_22070</name>
</gene>
<dbReference type="SMART" id="SM01134">
    <property type="entry name" value="DeoRC"/>
    <property type="match status" value="1"/>
</dbReference>
<dbReference type="InterPro" id="IPR036390">
    <property type="entry name" value="WH_DNA-bd_sf"/>
</dbReference>
<sequence length="252" mass="28501">MRSKRINDIENYIIENRTVTLDQLCKVFQVSKNTIRRDLKEIIAEGNIKKIYGGVTVKTNKELLPFSERNISNLEAKKKIACKASELIEDGDVIFIDSGTTTCHMMEYLKEKKNLTIITNNLEIIIRAIPHENIKIISLSGELDRETLSFTGDSATAVLNNYNISKAFMASAGVSVEGGITNSSTKEYEIKCMAVRRSRDVYLLVSREKFNHIAIMTYCGMDRLSAIVCDYTPPVEIREFSDENEIDIIIAE</sequence>
<evidence type="ECO:0000256" key="2">
    <source>
        <dbReference type="ARBA" id="ARBA00023125"/>
    </source>
</evidence>
<reference evidence="5" key="1">
    <citation type="submission" date="2021-04" db="EMBL/GenBank/DDBJ databases">
        <title>Sinoanaerobacter chloroacetimidivorans sp. nov., an obligate anaerobic bacterium isolated from anaerobic sludge.</title>
        <authorList>
            <person name="Bao Y."/>
        </authorList>
    </citation>
    <scope>NUCLEOTIDE SEQUENCE</scope>
    <source>
        <strain evidence="5">BAD-6</strain>
    </source>
</reference>
<dbReference type="AlphaFoldDB" id="A0A8J7W810"/>
<dbReference type="Proteomes" id="UP000675664">
    <property type="component" value="Unassembled WGS sequence"/>
</dbReference>
<dbReference type="PROSITE" id="PS51000">
    <property type="entry name" value="HTH_DEOR_2"/>
    <property type="match status" value="1"/>
</dbReference>
<organism evidence="5 6">
    <name type="scientific">Sinanaerobacter chloroacetimidivorans</name>
    <dbReference type="NCBI Taxonomy" id="2818044"/>
    <lineage>
        <taxon>Bacteria</taxon>
        <taxon>Bacillati</taxon>
        <taxon>Bacillota</taxon>
        <taxon>Clostridia</taxon>
        <taxon>Peptostreptococcales</taxon>
        <taxon>Anaerovoracaceae</taxon>
        <taxon>Sinanaerobacter</taxon>
    </lineage>
</organism>
<evidence type="ECO:0000313" key="6">
    <source>
        <dbReference type="Proteomes" id="UP000675664"/>
    </source>
</evidence>
<dbReference type="InterPro" id="IPR036388">
    <property type="entry name" value="WH-like_DNA-bd_sf"/>
</dbReference>
<name>A0A8J7W810_9FIRM</name>
<accession>A0A8J7W810</accession>
<evidence type="ECO:0000256" key="3">
    <source>
        <dbReference type="ARBA" id="ARBA00023163"/>
    </source>
</evidence>
<dbReference type="EMBL" id="JAGSND010000034">
    <property type="protein sequence ID" value="MBR0600560.1"/>
    <property type="molecule type" value="Genomic_DNA"/>
</dbReference>
<dbReference type="InterPro" id="IPR001034">
    <property type="entry name" value="DeoR_HTH"/>
</dbReference>
<dbReference type="InterPro" id="IPR050313">
    <property type="entry name" value="Carb_Metab_HTH_regulators"/>
</dbReference>
<protein>
    <submittedName>
        <fullName evidence="5">DeoR/GlpR transcriptional regulator</fullName>
    </submittedName>
</protein>
<dbReference type="Gene3D" id="1.10.10.10">
    <property type="entry name" value="Winged helix-like DNA-binding domain superfamily/Winged helix DNA-binding domain"/>
    <property type="match status" value="1"/>
</dbReference>
<keyword evidence="2" id="KW-0238">DNA-binding</keyword>
<dbReference type="Gene3D" id="3.40.50.1360">
    <property type="match status" value="1"/>
</dbReference>
<dbReference type="SMART" id="SM00420">
    <property type="entry name" value="HTH_DEOR"/>
    <property type="match status" value="1"/>
</dbReference>
<proteinExistence type="predicted"/>